<gene>
    <name evidence="11" type="ORF">MNBD_GAMMA05-2111</name>
</gene>
<dbReference type="NCBIfam" id="TIGR02532">
    <property type="entry name" value="IV_pilin_GFxxxE"/>
    <property type="match status" value="1"/>
</dbReference>
<dbReference type="InterPro" id="IPR012902">
    <property type="entry name" value="N_methyl_site"/>
</dbReference>
<evidence type="ECO:0000256" key="10">
    <source>
        <dbReference type="SAM" id="Phobius"/>
    </source>
</evidence>
<dbReference type="PANTHER" id="PTHR39583:SF2">
    <property type="entry name" value="TYPE II SECRETION SYSTEM PROTEIN J"/>
    <property type="match status" value="1"/>
</dbReference>
<evidence type="ECO:0000256" key="2">
    <source>
        <dbReference type="ARBA" id="ARBA00011084"/>
    </source>
</evidence>
<evidence type="ECO:0000256" key="6">
    <source>
        <dbReference type="ARBA" id="ARBA00022519"/>
    </source>
</evidence>
<accession>A0A3B0WSP1</accession>
<evidence type="ECO:0000256" key="1">
    <source>
        <dbReference type="ARBA" id="ARBA00004377"/>
    </source>
</evidence>
<evidence type="ECO:0000256" key="8">
    <source>
        <dbReference type="ARBA" id="ARBA00022989"/>
    </source>
</evidence>
<organism evidence="11">
    <name type="scientific">hydrothermal vent metagenome</name>
    <dbReference type="NCBI Taxonomy" id="652676"/>
    <lineage>
        <taxon>unclassified sequences</taxon>
        <taxon>metagenomes</taxon>
        <taxon>ecological metagenomes</taxon>
    </lineage>
</organism>
<dbReference type="PANTHER" id="PTHR39583">
    <property type="entry name" value="TYPE II SECRETION SYSTEM PROTEIN J-RELATED"/>
    <property type="match status" value="1"/>
</dbReference>
<keyword evidence="8 10" id="KW-1133">Transmembrane helix</keyword>
<dbReference type="GO" id="GO:0015627">
    <property type="term" value="C:type II protein secretion system complex"/>
    <property type="evidence" value="ECO:0007669"/>
    <property type="project" value="InterPro"/>
</dbReference>
<dbReference type="InterPro" id="IPR051621">
    <property type="entry name" value="T2SS_protein_J"/>
</dbReference>
<reference evidence="11" key="1">
    <citation type="submission" date="2018-06" db="EMBL/GenBank/DDBJ databases">
        <authorList>
            <person name="Zhirakovskaya E."/>
        </authorList>
    </citation>
    <scope>NUCLEOTIDE SEQUENCE</scope>
</reference>
<keyword evidence="5" id="KW-0488">Methylation</keyword>
<dbReference type="Gene3D" id="2.10.70.20">
    <property type="entry name" value="gspk-gspi-gspj complex like domains"/>
    <property type="match status" value="1"/>
</dbReference>
<evidence type="ECO:0000256" key="9">
    <source>
        <dbReference type="ARBA" id="ARBA00023136"/>
    </source>
</evidence>
<dbReference type="EMBL" id="UOFE01000049">
    <property type="protein sequence ID" value="VAW55540.1"/>
    <property type="molecule type" value="Genomic_DNA"/>
</dbReference>
<dbReference type="NCBIfam" id="TIGR01711">
    <property type="entry name" value="gspJ"/>
    <property type="match status" value="1"/>
</dbReference>
<keyword evidence="6" id="KW-0997">Cell inner membrane</keyword>
<dbReference type="SUPFAM" id="SSF54523">
    <property type="entry name" value="Pili subunits"/>
    <property type="match status" value="1"/>
</dbReference>
<protein>
    <recommendedName>
        <fullName evidence="3">Type II secretion system protein J</fullName>
    </recommendedName>
</protein>
<proteinExistence type="inferred from homology"/>
<dbReference type="GO" id="GO:0015628">
    <property type="term" value="P:protein secretion by the type II secretion system"/>
    <property type="evidence" value="ECO:0007669"/>
    <property type="project" value="InterPro"/>
</dbReference>
<sequence length="217" mass="24674">MLYARNKMPSHSRIPNRQQGFTLLEVLIASIIFAIMAVMAYGGLQNVIDNSQSSKKALNRLQQLQKCVSVLNRDLLQIIPRPIRDEFGNPQPALSTSTNLDYLVEFTRSGRPNPTSAALSTLQRVAYQLEDGELIRLQWPHLDRTQESEPRKSTLIDNVEEATVTFMDENNRSQTQWPPLNIVTNDDGTTETPGLKAIEITILLKDWGEIRRLYARK</sequence>
<keyword evidence="4" id="KW-1003">Cell membrane</keyword>
<dbReference type="PROSITE" id="PS00409">
    <property type="entry name" value="PROKAR_NTER_METHYL"/>
    <property type="match status" value="1"/>
</dbReference>
<keyword evidence="9 10" id="KW-0472">Membrane</keyword>
<evidence type="ECO:0000256" key="4">
    <source>
        <dbReference type="ARBA" id="ARBA00022475"/>
    </source>
</evidence>
<evidence type="ECO:0000256" key="3">
    <source>
        <dbReference type="ARBA" id="ARBA00021539"/>
    </source>
</evidence>
<comment type="subcellular location">
    <subcellularLocation>
        <location evidence="1">Cell inner membrane</location>
        <topology evidence="1">Single-pass membrane protein</topology>
    </subcellularLocation>
</comment>
<dbReference type="Gene3D" id="3.10.610.10">
    <property type="entry name" value="GSPII I/J protein-like"/>
    <property type="match status" value="1"/>
</dbReference>
<dbReference type="Pfam" id="PF07963">
    <property type="entry name" value="N_methyl"/>
    <property type="match status" value="1"/>
</dbReference>
<dbReference type="AlphaFoldDB" id="A0A3B0WSP1"/>
<dbReference type="Pfam" id="PF11612">
    <property type="entry name" value="T2SSJ"/>
    <property type="match status" value="1"/>
</dbReference>
<evidence type="ECO:0000256" key="5">
    <source>
        <dbReference type="ARBA" id="ARBA00022481"/>
    </source>
</evidence>
<dbReference type="GO" id="GO:0005886">
    <property type="term" value="C:plasma membrane"/>
    <property type="evidence" value="ECO:0007669"/>
    <property type="project" value="UniProtKB-SubCell"/>
</dbReference>
<keyword evidence="7 10" id="KW-0812">Transmembrane</keyword>
<evidence type="ECO:0000256" key="7">
    <source>
        <dbReference type="ARBA" id="ARBA00022692"/>
    </source>
</evidence>
<dbReference type="InterPro" id="IPR045584">
    <property type="entry name" value="Pilin-like"/>
</dbReference>
<comment type="similarity">
    <text evidence="2">Belongs to the GSP J family.</text>
</comment>
<name>A0A3B0WSP1_9ZZZZ</name>
<feature type="transmembrane region" description="Helical" evidence="10">
    <location>
        <begin position="21"/>
        <end position="44"/>
    </location>
</feature>
<evidence type="ECO:0000313" key="11">
    <source>
        <dbReference type="EMBL" id="VAW55540.1"/>
    </source>
</evidence>
<dbReference type="InterPro" id="IPR010055">
    <property type="entry name" value="T2SS_protein-GspJ"/>
</dbReference>